<dbReference type="InterPro" id="IPR016156">
    <property type="entry name" value="FAD/NAD-linked_Rdtase_dimer_sf"/>
</dbReference>
<reference evidence="8" key="1">
    <citation type="submission" date="2020-10" db="EMBL/GenBank/DDBJ databases">
        <authorList>
            <person name="Gilroy R."/>
        </authorList>
    </citation>
    <scope>NUCLEOTIDE SEQUENCE</scope>
    <source>
        <strain evidence="8">ChiSjej4B22-8148</strain>
    </source>
</reference>
<name>A0A9D1D9Y6_9FIRM</name>
<dbReference type="InterPro" id="IPR004099">
    <property type="entry name" value="Pyr_nucl-diS_OxRdtase_dimer"/>
</dbReference>
<dbReference type="GO" id="GO:0016491">
    <property type="term" value="F:oxidoreductase activity"/>
    <property type="evidence" value="ECO:0007669"/>
    <property type="project" value="UniProtKB-KW"/>
</dbReference>
<evidence type="ECO:0000256" key="2">
    <source>
        <dbReference type="ARBA" id="ARBA00009130"/>
    </source>
</evidence>
<evidence type="ECO:0000256" key="6">
    <source>
        <dbReference type="ARBA" id="ARBA00023284"/>
    </source>
</evidence>
<dbReference type="Pfam" id="PF07992">
    <property type="entry name" value="Pyr_redox_2"/>
    <property type="match status" value="1"/>
</dbReference>
<comment type="cofactor">
    <cofactor evidence="1">
        <name>FAD</name>
        <dbReference type="ChEBI" id="CHEBI:57692"/>
    </cofactor>
</comment>
<protein>
    <submittedName>
        <fullName evidence="8">FAD-dependent oxidoreductase</fullName>
    </submittedName>
</protein>
<evidence type="ECO:0000256" key="1">
    <source>
        <dbReference type="ARBA" id="ARBA00001974"/>
    </source>
</evidence>
<comment type="caution">
    <text evidence="8">The sequence shown here is derived from an EMBL/GenBank/DDBJ whole genome shotgun (WGS) entry which is preliminary data.</text>
</comment>
<reference evidence="8" key="2">
    <citation type="journal article" date="2021" name="PeerJ">
        <title>Extensive microbial diversity within the chicken gut microbiome revealed by metagenomics and culture.</title>
        <authorList>
            <person name="Gilroy R."/>
            <person name="Ravi A."/>
            <person name="Getino M."/>
            <person name="Pursley I."/>
            <person name="Horton D.L."/>
            <person name="Alikhan N.F."/>
            <person name="Baker D."/>
            <person name="Gharbi K."/>
            <person name="Hall N."/>
            <person name="Watson M."/>
            <person name="Adriaenssens E.M."/>
            <person name="Foster-Nyarko E."/>
            <person name="Jarju S."/>
            <person name="Secka A."/>
            <person name="Antonio M."/>
            <person name="Oren A."/>
            <person name="Chaudhuri R.R."/>
            <person name="La Ragione R."/>
            <person name="Hildebrand F."/>
            <person name="Pallen M.J."/>
        </authorList>
    </citation>
    <scope>NUCLEOTIDE SEQUENCE</scope>
    <source>
        <strain evidence="8">ChiSjej4B22-8148</strain>
    </source>
</reference>
<gene>
    <name evidence="8" type="ORF">IAB31_04255</name>
</gene>
<comment type="similarity">
    <text evidence="2">Belongs to the class-III pyridine nucleotide-disulfide oxidoreductase family.</text>
</comment>
<dbReference type="InterPro" id="IPR036873">
    <property type="entry name" value="Rhodanese-like_dom_sf"/>
</dbReference>
<dbReference type="PANTHER" id="PTHR43429:SF1">
    <property type="entry name" value="NAD(P)H SULFUR OXIDOREDUCTASE (COA-DEPENDENT)"/>
    <property type="match status" value="1"/>
</dbReference>
<dbReference type="InterPro" id="IPR050260">
    <property type="entry name" value="FAD-bd_OxRdtase"/>
</dbReference>
<evidence type="ECO:0000256" key="5">
    <source>
        <dbReference type="ARBA" id="ARBA00023002"/>
    </source>
</evidence>
<dbReference type="InterPro" id="IPR001763">
    <property type="entry name" value="Rhodanese-like_dom"/>
</dbReference>
<accession>A0A9D1D9Y6</accession>
<dbReference type="AlphaFoldDB" id="A0A9D1D9Y6"/>
<dbReference type="SUPFAM" id="SSF55424">
    <property type="entry name" value="FAD/NAD-linked reductases, dimerisation (C-terminal) domain"/>
    <property type="match status" value="1"/>
</dbReference>
<dbReference type="PANTHER" id="PTHR43429">
    <property type="entry name" value="PYRIDINE NUCLEOTIDE-DISULFIDE OXIDOREDUCTASE DOMAIN-CONTAINING"/>
    <property type="match status" value="1"/>
</dbReference>
<dbReference type="Gene3D" id="3.40.250.10">
    <property type="entry name" value="Rhodanese-like domain"/>
    <property type="match status" value="1"/>
</dbReference>
<dbReference type="PROSITE" id="PS50206">
    <property type="entry name" value="RHODANESE_3"/>
    <property type="match status" value="1"/>
</dbReference>
<sequence>MKVLILGGVAAGTKVAAKLKREDGSCEVTILTKGKDISYAGCGLPYYVGDVIHEKSQLVVNTPEKFSKLTGAQVKTLTEAVAVDPQGHKVKAKDLTTGEVSEYSYDKLVIATGASPFVPDIPGLELKNIFQMRTPEDAEALRKAAESGKIKRVAVAGGGFIGLEVAENLAALGIKVTVIDFAPHVLPNFLDPEMSEYVENKMADAGVMPMTGVALEGVIGTETVEKVQTSRRALKADALVLAIGIRPNTAFLEGTGIEMFKGTILTDSRMRTNVEDIYAAGDCAMVKNRQTGKAAWSPMGSTANISGRVLAQNLAGKEKEYPGVLGTGVVKLPGGISAGRTGLTETAAKAEGYDVITALSVVDDKAHYYPGAGSFILKLVADKTSRKLLGVQVIGSGAVDKVTDIGVTAISLGATVDQLSVMDFAYAPPFSTAIHPFANGANVLMNKMDGDLESFTPAEYQAGEAEGYRVVDCSPAPALEGCPYLDLTGIHGEVDGLGKDEKLLLVCAKGKRAYLTQNRLKAYGYTNTKTLEGGTFFTEIEQEEE</sequence>
<evidence type="ECO:0000256" key="4">
    <source>
        <dbReference type="ARBA" id="ARBA00022827"/>
    </source>
</evidence>
<dbReference type="SUPFAM" id="SSF52821">
    <property type="entry name" value="Rhodanese/Cell cycle control phosphatase"/>
    <property type="match status" value="1"/>
</dbReference>
<dbReference type="PRINTS" id="PR00368">
    <property type="entry name" value="FADPNR"/>
</dbReference>
<dbReference type="Proteomes" id="UP000886757">
    <property type="component" value="Unassembled WGS sequence"/>
</dbReference>
<dbReference type="Pfam" id="PF02852">
    <property type="entry name" value="Pyr_redox_dim"/>
    <property type="match status" value="1"/>
</dbReference>
<dbReference type="EMBL" id="DVGK01000052">
    <property type="protein sequence ID" value="HIR13123.1"/>
    <property type="molecule type" value="Genomic_DNA"/>
</dbReference>
<dbReference type="Gene3D" id="3.50.50.60">
    <property type="entry name" value="FAD/NAD(P)-binding domain"/>
    <property type="match status" value="2"/>
</dbReference>
<evidence type="ECO:0000313" key="8">
    <source>
        <dbReference type="EMBL" id="HIR13123.1"/>
    </source>
</evidence>
<evidence type="ECO:0000259" key="7">
    <source>
        <dbReference type="PROSITE" id="PS50206"/>
    </source>
</evidence>
<keyword evidence="4" id="KW-0274">FAD</keyword>
<dbReference type="InterPro" id="IPR036188">
    <property type="entry name" value="FAD/NAD-bd_sf"/>
</dbReference>
<proteinExistence type="inferred from homology"/>
<feature type="domain" description="Rhodanese" evidence="7">
    <location>
        <begin position="496"/>
        <end position="545"/>
    </location>
</feature>
<keyword evidence="6" id="KW-0676">Redox-active center</keyword>
<dbReference type="PRINTS" id="PR00411">
    <property type="entry name" value="PNDRDTASEI"/>
</dbReference>
<dbReference type="CDD" id="cd00158">
    <property type="entry name" value="RHOD"/>
    <property type="match status" value="1"/>
</dbReference>
<keyword evidence="3" id="KW-0285">Flavoprotein</keyword>
<dbReference type="InterPro" id="IPR023753">
    <property type="entry name" value="FAD/NAD-binding_dom"/>
</dbReference>
<evidence type="ECO:0000313" key="9">
    <source>
        <dbReference type="Proteomes" id="UP000886757"/>
    </source>
</evidence>
<evidence type="ECO:0000256" key="3">
    <source>
        <dbReference type="ARBA" id="ARBA00022630"/>
    </source>
</evidence>
<dbReference type="SUPFAM" id="SSF51905">
    <property type="entry name" value="FAD/NAD(P)-binding domain"/>
    <property type="match status" value="1"/>
</dbReference>
<organism evidence="8 9">
    <name type="scientific">Candidatus Choladousia intestinavium</name>
    <dbReference type="NCBI Taxonomy" id="2840727"/>
    <lineage>
        <taxon>Bacteria</taxon>
        <taxon>Bacillati</taxon>
        <taxon>Bacillota</taxon>
        <taxon>Clostridia</taxon>
        <taxon>Lachnospirales</taxon>
        <taxon>Lachnospiraceae</taxon>
        <taxon>Lachnospiraceae incertae sedis</taxon>
        <taxon>Candidatus Choladousia</taxon>
    </lineage>
</organism>
<keyword evidence="5" id="KW-0560">Oxidoreductase</keyword>